<reference evidence="1 2" key="1">
    <citation type="journal article" date="2021" name="Elife">
        <title>Chloroplast acquisition without the gene transfer in kleptoplastic sea slugs, Plakobranchus ocellatus.</title>
        <authorList>
            <person name="Maeda T."/>
            <person name="Takahashi S."/>
            <person name="Yoshida T."/>
            <person name="Shimamura S."/>
            <person name="Takaki Y."/>
            <person name="Nagai Y."/>
            <person name="Toyoda A."/>
            <person name="Suzuki Y."/>
            <person name="Arimoto A."/>
            <person name="Ishii H."/>
            <person name="Satoh N."/>
            <person name="Nishiyama T."/>
            <person name="Hasebe M."/>
            <person name="Maruyama T."/>
            <person name="Minagawa J."/>
            <person name="Obokata J."/>
            <person name="Shigenobu S."/>
        </authorList>
    </citation>
    <scope>NUCLEOTIDE SEQUENCE [LARGE SCALE GENOMIC DNA]</scope>
</reference>
<comment type="caution">
    <text evidence="1">The sequence shown here is derived from an EMBL/GenBank/DDBJ whole genome shotgun (WGS) entry which is preliminary data.</text>
</comment>
<name>A0AAV4EVN6_9GAST</name>
<accession>A0AAV4EVN6</accession>
<dbReference type="AlphaFoldDB" id="A0AAV4EVN6"/>
<proteinExistence type="predicted"/>
<sequence>MMESEMYEFVKEKFDEILPGLLDMVLDKSIIEDENYMKIVKDSDGNEYQSRYDYNITGFSFVIITSSMAPNEVLLRSMYPVKVIN</sequence>
<keyword evidence="2" id="KW-1185">Reference proteome</keyword>
<evidence type="ECO:0000313" key="2">
    <source>
        <dbReference type="Proteomes" id="UP000762676"/>
    </source>
</evidence>
<evidence type="ECO:0000313" key="1">
    <source>
        <dbReference type="EMBL" id="GFR65112.1"/>
    </source>
</evidence>
<dbReference type="EMBL" id="BMAT01011025">
    <property type="protein sequence ID" value="GFR65112.1"/>
    <property type="molecule type" value="Genomic_DNA"/>
</dbReference>
<protein>
    <submittedName>
        <fullName evidence="1">Uncharacterized protein</fullName>
    </submittedName>
</protein>
<organism evidence="1 2">
    <name type="scientific">Elysia marginata</name>
    <dbReference type="NCBI Taxonomy" id="1093978"/>
    <lineage>
        <taxon>Eukaryota</taxon>
        <taxon>Metazoa</taxon>
        <taxon>Spiralia</taxon>
        <taxon>Lophotrochozoa</taxon>
        <taxon>Mollusca</taxon>
        <taxon>Gastropoda</taxon>
        <taxon>Heterobranchia</taxon>
        <taxon>Euthyneura</taxon>
        <taxon>Panpulmonata</taxon>
        <taxon>Sacoglossa</taxon>
        <taxon>Placobranchoidea</taxon>
        <taxon>Plakobranchidae</taxon>
        <taxon>Elysia</taxon>
    </lineage>
</organism>
<gene>
    <name evidence="1" type="ORF">ElyMa_005521800</name>
</gene>
<dbReference type="Proteomes" id="UP000762676">
    <property type="component" value="Unassembled WGS sequence"/>
</dbReference>